<keyword evidence="8" id="KW-1185">Reference proteome</keyword>
<comment type="caution">
    <text evidence="7">The sequence shown here is derived from an EMBL/GenBank/DDBJ whole genome shotgun (WGS) entry which is preliminary data.</text>
</comment>
<evidence type="ECO:0000256" key="4">
    <source>
        <dbReference type="ARBA" id="ARBA00023136"/>
    </source>
</evidence>
<feature type="compositionally biased region" description="Basic and acidic residues" evidence="5">
    <location>
        <begin position="93"/>
        <end position="103"/>
    </location>
</feature>
<evidence type="ECO:0000256" key="1">
    <source>
        <dbReference type="ARBA" id="ARBA00004141"/>
    </source>
</evidence>
<keyword evidence="2 6" id="KW-0812">Transmembrane</keyword>
<evidence type="ECO:0000256" key="3">
    <source>
        <dbReference type="ARBA" id="ARBA00022989"/>
    </source>
</evidence>
<protein>
    <submittedName>
        <fullName evidence="7">(apollo) hypothetical protein</fullName>
    </submittedName>
</protein>
<name>A0A8S3XYU8_PARAO</name>
<sequence length="120" mass="13459">MNGFDAAGFMISLLDMSPNFAGVMLSLSCSVANLGSIFTPIVTSFILRNDPTDIRRWRIVFLIIAAVIVITNIVYLILGTSNRMDWDYPDFKDKKTADPEEIKPVLTNSQMSKEQKTKSH</sequence>
<feature type="region of interest" description="Disordered" evidence="5">
    <location>
        <begin position="93"/>
        <end position="120"/>
    </location>
</feature>
<organism evidence="7 8">
    <name type="scientific">Parnassius apollo</name>
    <name type="common">Apollo butterfly</name>
    <name type="synonym">Papilio apollo</name>
    <dbReference type="NCBI Taxonomy" id="110799"/>
    <lineage>
        <taxon>Eukaryota</taxon>
        <taxon>Metazoa</taxon>
        <taxon>Ecdysozoa</taxon>
        <taxon>Arthropoda</taxon>
        <taxon>Hexapoda</taxon>
        <taxon>Insecta</taxon>
        <taxon>Pterygota</taxon>
        <taxon>Neoptera</taxon>
        <taxon>Endopterygota</taxon>
        <taxon>Lepidoptera</taxon>
        <taxon>Glossata</taxon>
        <taxon>Ditrysia</taxon>
        <taxon>Papilionoidea</taxon>
        <taxon>Papilionidae</taxon>
        <taxon>Parnassiinae</taxon>
        <taxon>Parnassini</taxon>
        <taxon>Parnassius</taxon>
        <taxon>Parnassius</taxon>
    </lineage>
</organism>
<keyword evidence="4 6" id="KW-0472">Membrane</keyword>
<dbReference type="GO" id="GO:0016020">
    <property type="term" value="C:membrane"/>
    <property type="evidence" value="ECO:0007669"/>
    <property type="project" value="UniProtKB-SubCell"/>
</dbReference>
<comment type="subcellular location">
    <subcellularLocation>
        <location evidence="1">Membrane</location>
        <topology evidence="1">Multi-pass membrane protein</topology>
    </subcellularLocation>
</comment>
<evidence type="ECO:0000313" key="7">
    <source>
        <dbReference type="EMBL" id="CAG5043018.1"/>
    </source>
</evidence>
<dbReference type="OrthoDB" id="2985014at2759"/>
<gene>
    <name evidence="7" type="ORF">PAPOLLO_LOCUS22588</name>
</gene>
<accession>A0A8S3XYU8</accession>
<feature type="transmembrane region" description="Helical" evidence="6">
    <location>
        <begin position="59"/>
        <end position="78"/>
    </location>
</feature>
<dbReference type="InterPro" id="IPR050382">
    <property type="entry name" value="MFS_Na/Anion_cotransporter"/>
</dbReference>
<proteinExistence type="predicted"/>
<dbReference type="PANTHER" id="PTHR11662:SF399">
    <property type="entry name" value="FI19708P1-RELATED"/>
    <property type="match status" value="1"/>
</dbReference>
<dbReference type="PANTHER" id="PTHR11662">
    <property type="entry name" value="SOLUTE CARRIER FAMILY 17"/>
    <property type="match status" value="1"/>
</dbReference>
<evidence type="ECO:0000256" key="5">
    <source>
        <dbReference type="SAM" id="MobiDB-lite"/>
    </source>
</evidence>
<feature type="transmembrane region" description="Helical" evidence="6">
    <location>
        <begin position="20"/>
        <end position="47"/>
    </location>
</feature>
<evidence type="ECO:0000313" key="8">
    <source>
        <dbReference type="Proteomes" id="UP000691718"/>
    </source>
</evidence>
<dbReference type="Proteomes" id="UP000691718">
    <property type="component" value="Unassembled WGS sequence"/>
</dbReference>
<dbReference type="EMBL" id="CAJQZP010001392">
    <property type="protein sequence ID" value="CAG5043018.1"/>
    <property type="molecule type" value="Genomic_DNA"/>
</dbReference>
<evidence type="ECO:0000256" key="2">
    <source>
        <dbReference type="ARBA" id="ARBA00022692"/>
    </source>
</evidence>
<keyword evidence="3 6" id="KW-1133">Transmembrane helix</keyword>
<reference evidence="7" key="1">
    <citation type="submission" date="2021-04" db="EMBL/GenBank/DDBJ databases">
        <authorList>
            <person name="Tunstrom K."/>
        </authorList>
    </citation>
    <scope>NUCLEOTIDE SEQUENCE</scope>
</reference>
<dbReference type="AlphaFoldDB" id="A0A8S3XYU8"/>
<evidence type="ECO:0000256" key="6">
    <source>
        <dbReference type="SAM" id="Phobius"/>
    </source>
</evidence>